<dbReference type="InterPro" id="IPR053264">
    <property type="entry name" value="Lipoate-ligase_2_inactive"/>
</dbReference>
<sequence length="248" mass="27859">MTAMPSQRLRPVVKILRLQGFPLLKQLRLEEALLRADPSNWWLVNDGAAEPTVVLGISGKPDQLVHLEKAKEKGIPLIKRYSGGGTVIVDGDTVLSTLILKAADLPYVEKFPGPIMAWSEDLYRPVFSHLGEFRARENDYVLGHLKFGGNAQAITKNKFVHHTSFLWHFQSHHMEVLKLPAKQPAYREGREHADFLCSLRDKLPTRAAFIESIRTAIAAAGFDTEEASLDEAEHALQRDHIKSTRVII</sequence>
<dbReference type="Pfam" id="PF21948">
    <property type="entry name" value="LplA-B_cat"/>
    <property type="match status" value="1"/>
</dbReference>
<accession>A0A7S1T0X7</accession>
<organism evidence="2">
    <name type="scientific">Tetraselmis chuii</name>
    <dbReference type="NCBI Taxonomy" id="63592"/>
    <lineage>
        <taxon>Eukaryota</taxon>
        <taxon>Viridiplantae</taxon>
        <taxon>Chlorophyta</taxon>
        <taxon>core chlorophytes</taxon>
        <taxon>Chlorodendrophyceae</taxon>
        <taxon>Chlorodendrales</taxon>
        <taxon>Chlorodendraceae</taxon>
        <taxon>Tetraselmis</taxon>
    </lineage>
</organism>
<dbReference type="PANTHER" id="PTHR43506:SF1">
    <property type="entry name" value="BPL_LPL CATALYTIC DOMAIN-CONTAINING PROTEIN"/>
    <property type="match status" value="1"/>
</dbReference>
<dbReference type="Gene3D" id="3.30.930.10">
    <property type="entry name" value="Bira Bifunctional Protein, Domain 2"/>
    <property type="match status" value="1"/>
</dbReference>
<dbReference type="SUPFAM" id="SSF55681">
    <property type="entry name" value="Class II aaRS and biotin synthetases"/>
    <property type="match status" value="1"/>
</dbReference>
<dbReference type="AlphaFoldDB" id="A0A7S1T0X7"/>
<protein>
    <recommendedName>
        <fullName evidence="1">BPL/LPL catalytic domain-containing protein</fullName>
    </recommendedName>
</protein>
<evidence type="ECO:0000259" key="1">
    <source>
        <dbReference type="PROSITE" id="PS51733"/>
    </source>
</evidence>
<gene>
    <name evidence="2" type="ORF">TCHU04912_LOCUS16773</name>
</gene>
<proteinExistence type="predicted"/>
<dbReference type="EMBL" id="HBGG01032113">
    <property type="protein sequence ID" value="CAD9214533.1"/>
    <property type="molecule type" value="Transcribed_RNA"/>
</dbReference>
<reference evidence="2" key="1">
    <citation type="submission" date="2021-01" db="EMBL/GenBank/DDBJ databases">
        <authorList>
            <person name="Corre E."/>
            <person name="Pelletier E."/>
            <person name="Niang G."/>
            <person name="Scheremetjew M."/>
            <person name="Finn R."/>
            <person name="Kale V."/>
            <person name="Holt S."/>
            <person name="Cochrane G."/>
            <person name="Meng A."/>
            <person name="Brown T."/>
            <person name="Cohen L."/>
        </authorList>
    </citation>
    <scope>NUCLEOTIDE SEQUENCE</scope>
    <source>
        <strain evidence="2">PLY429</strain>
    </source>
</reference>
<name>A0A7S1T0X7_9CHLO</name>
<dbReference type="PANTHER" id="PTHR43506">
    <property type="entry name" value="BIOTIN/LIPOATE A/B PROTEIN LIGASE FAMILY"/>
    <property type="match status" value="1"/>
</dbReference>
<dbReference type="PROSITE" id="PS51733">
    <property type="entry name" value="BPL_LPL_CATALYTIC"/>
    <property type="match status" value="1"/>
</dbReference>
<evidence type="ECO:0000313" key="2">
    <source>
        <dbReference type="EMBL" id="CAD9214533.1"/>
    </source>
</evidence>
<dbReference type="InterPro" id="IPR004143">
    <property type="entry name" value="BPL_LPL_catalytic"/>
</dbReference>
<dbReference type="InterPro" id="IPR045864">
    <property type="entry name" value="aa-tRNA-synth_II/BPL/LPL"/>
</dbReference>
<feature type="domain" description="BPL/LPL catalytic" evidence="1">
    <location>
        <begin position="34"/>
        <end position="221"/>
    </location>
</feature>